<gene>
    <name evidence="4" type="primary">LOC118422549</name>
</gene>
<dbReference type="GeneID" id="118422549"/>
<evidence type="ECO:0000313" key="3">
    <source>
        <dbReference type="Proteomes" id="UP000001554"/>
    </source>
</evidence>
<dbReference type="Proteomes" id="UP000001554">
    <property type="component" value="Chromosome 9"/>
</dbReference>
<dbReference type="AlphaFoldDB" id="A0A9J7N118"/>
<proteinExistence type="predicted"/>
<protein>
    <submittedName>
        <fullName evidence="4">Zinc finger protein 862-like</fullName>
    </submittedName>
</protein>
<dbReference type="RefSeq" id="XP_035686074.1">
    <property type="nucleotide sequence ID" value="XM_035830181.1"/>
</dbReference>
<evidence type="ECO:0000256" key="1">
    <source>
        <dbReference type="SAM" id="MobiDB-lite"/>
    </source>
</evidence>
<reference evidence="4" key="2">
    <citation type="submission" date="2025-08" db="UniProtKB">
        <authorList>
            <consortium name="RefSeq"/>
        </authorList>
    </citation>
    <scope>IDENTIFICATION</scope>
    <source>
        <strain evidence="4">S238N-H82</strain>
        <tissue evidence="4">Testes</tissue>
    </source>
</reference>
<dbReference type="KEGG" id="bfo:118422549"/>
<dbReference type="SUPFAM" id="SSF53098">
    <property type="entry name" value="Ribonuclease H-like"/>
    <property type="match status" value="1"/>
</dbReference>
<dbReference type="Pfam" id="PF05699">
    <property type="entry name" value="Dimer_Tnp_hAT"/>
    <property type="match status" value="1"/>
</dbReference>
<dbReference type="OMA" id="QIFLMAE"/>
<dbReference type="InterPro" id="IPR012337">
    <property type="entry name" value="RNaseH-like_sf"/>
</dbReference>
<dbReference type="InterPro" id="IPR008906">
    <property type="entry name" value="HATC_C_dom"/>
</dbReference>
<feature type="domain" description="HAT C-terminal dimerisation" evidence="2">
    <location>
        <begin position="145"/>
        <end position="207"/>
    </location>
</feature>
<sequence length="261" mass="30479">MSEVEERDGTVLWKGSTLHMGRAQRGRPSDLAAHRGEVIRDCQQILNSTLHHLGRRFDALLSQSVLSAARVFQFSSWQQEDEEEEEDDTEDDIEEDKLRKIYRHFQRPLEVNGFELESALREWHELKRVCRTQLSGMRRPPSFKDFWVMMLRREEQEYRNVFQLLRLVLTIPIHTAECERSFSLMNRVKTDWRSCLAPACLTSLMAISLSEQSVETFDPVPAIRLWWTAGRRRPSTAPYGPRPRGETETPISDSTSSEEEQ</sequence>
<dbReference type="PANTHER" id="PTHR46880:SF5">
    <property type="entry name" value="DUF4371 DOMAIN-CONTAINING PROTEIN"/>
    <property type="match status" value="1"/>
</dbReference>
<dbReference type="PANTHER" id="PTHR46880">
    <property type="entry name" value="RAS-ASSOCIATING DOMAIN-CONTAINING PROTEIN"/>
    <property type="match status" value="1"/>
</dbReference>
<keyword evidence="3" id="KW-1185">Reference proteome</keyword>
<reference evidence="3" key="1">
    <citation type="journal article" date="2020" name="Nat. Ecol. Evol.">
        <title>Deeply conserved synteny resolves early events in vertebrate evolution.</title>
        <authorList>
            <person name="Simakov O."/>
            <person name="Marletaz F."/>
            <person name="Yue J.X."/>
            <person name="O'Connell B."/>
            <person name="Jenkins J."/>
            <person name="Brandt A."/>
            <person name="Calef R."/>
            <person name="Tung C.H."/>
            <person name="Huang T.K."/>
            <person name="Schmutz J."/>
            <person name="Satoh N."/>
            <person name="Yu J.K."/>
            <person name="Putnam N.H."/>
            <person name="Green R.E."/>
            <person name="Rokhsar D.S."/>
        </authorList>
    </citation>
    <scope>NUCLEOTIDE SEQUENCE [LARGE SCALE GENOMIC DNA]</scope>
    <source>
        <strain evidence="3">S238N-H82</strain>
    </source>
</reference>
<feature type="region of interest" description="Disordered" evidence="1">
    <location>
        <begin position="232"/>
        <end position="261"/>
    </location>
</feature>
<evidence type="ECO:0000313" key="4">
    <source>
        <dbReference type="RefSeq" id="XP_035686074.1"/>
    </source>
</evidence>
<dbReference type="OrthoDB" id="10051404at2759"/>
<organism evidence="3 4">
    <name type="scientific">Branchiostoma floridae</name>
    <name type="common">Florida lancelet</name>
    <name type="synonym">Amphioxus</name>
    <dbReference type="NCBI Taxonomy" id="7739"/>
    <lineage>
        <taxon>Eukaryota</taxon>
        <taxon>Metazoa</taxon>
        <taxon>Chordata</taxon>
        <taxon>Cephalochordata</taxon>
        <taxon>Leptocardii</taxon>
        <taxon>Amphioxiformes</taxon>
        <taxon>Branchiostomatidae</taxon>
        <taxon>Branchiostoma</taxon>
    </lineage>
</organism>
<accession>A0A9J7N118</accession>
<name>A0A9J7N118_BRAFL</name>
<evidence type="ECO:0000259" key="2">
    <source>
        <dbReference type="Pfam" id="PF05699"/>
    </source>
</evidence>
<dbReference type="GO" id="GO:0046983">
    <property type="term" value="F:protein dimerization activity"/>
    <property type="evidence" value="ECO:0007669"/>
    <property type="project" value="InterPro"/>
</dbReference>